<evidence type="ECO:0000313" key="7">
    <source>
        <dbReference type="EMBL" id="KTW27014.1"/>
    </source>
</evidence>
<evidence type="ECO:0000256" key="2">
    <source>
        <dbReference type="ARBA" id="ARBA00006824"/>
    </source>
</evidence>
<feature type="transmembrane region" description="Helical" evidence="6">
    <location>
        <begin position="12"/>
        <end position="31"/>
    </location>
</feature>
<dbReference type="GeneID" id="28938417"/>
<reference evidence="8" key="1">
    <citation type="journal article" date="2016" name="Nat. Commun.">
        <title>Genome analysis of three Pneumocystis species reveals adaptation mechanisms to life exclusively in mammalian hosts.</title>
        <authorList>
            <person name="Ma L."/>
            <person name="Chen Z."/>
            <person name="Huang D.W."/>
            <person name="Kutty G."/>
            <person name="Ishihara M."/>
            <person name="Wang H."/>
            <person name="Abouelleil A."/>
            <person name="Bishop L."/>
            <person name="Davey E."/>
            <person name="Deng R."/>
            <person name="Deng X."/>
            <person name="Fan L."/>
            <person name="Fantoni G."/>
            <person name="Fitzgerald M."/>
            <person name="Gogineni E."/>
            <person name="Goldberg J.M."/>
            <person name="Handley G."/>
            <person name="Hu X."/>
            <person name="Huber C."/>
            <person name="Jiao X."/>
            <person name="Jones K."/>
            <person name="Levin J.Z."/>
            <person name="Liu Y."/>
            <person name="Macdonald P."/>
            <person name="Melnikov A."/>
            <person name="Raley C."/>
            <person name="Sassi M."/>
            <person name="Sherman B.T."/>
            <person name="Song X."/>
            <person name="Sykes S."/>
            <person name="Tran B."/>
            <person name="Walsh L."/>
            <person name="Xia Y."/>
            <person name="Yang J."/>
            <person name="Young S."/>
            <person name="Zeng Q."/>
            <person name="Zheng X."/>
            <person name="Stephens R."/>
            <person name="Nusbaum C."/>
            <person name="Birren B.W."/>
            <person name="Azadi P."/>
            <person name="Lempicki R.A."/>
            <person name="Cuomo C.A."/>
            <person name="Kovacs J.A."/>
        </authorList>
    </citation>
    <scope>NUCLEOTIDE SEQUENCE [LARGE SCALE GENOMIC DNA]</scope>
    <source>
        <strain evidence="8">B80</strain>
    </source>
</reference>
<sequence length="241" mass="28498">MSEILYKNILKFPILNIFVIVLIFFVLVTIFSRYNEFYQEYPVLTLSVTNSLLGGISNMSAQTISAIHRRLRRIDSFDLKSKKIEMENIDSLDKNNKSYTFFYIPATFRFSQLIRFMSYNFLTTPLQLWWYSFLDHLSTISRNSNTAELIKRILMDQLLFTPISLVIYLIFMSLTEELSKKKLKNKFSQGFFSILKANYCIWPAVQLINFKYIPLKYQIPFLNSISIFWTIYLTISDSKTS</sequence>
<dbReference type="PANTHER" id="PTHR11266:SF50">
    <property type="entry name" value="VACUOLAR MEMBRANE PROTEIN YOR292C"/>
    <property type="match status" value="1"/>
</dbReference>
<keyword evidence="8" id="KW-1185">Reference proteome</keyword>
<dbReference type="GO" id="GO:0016020">
    <property type="term" value="C:membrane"/>
    <property type="evidence" value="ECO:0007669"/>
    <property type="project" value="UniProtKB-SubCell"/>
</dbReference>
<comment type="caution">
    <text evidence="7">The sequence shown here is derived from an EMBL/GenBank/DDBJ whole genome shotgun (WGS) entry which is preliminary data.</text>
</comment>
<protein>
    <submittedName>
        <fullName evidence="7">Uncharacterized protein</fullName>
    </submittedName>
</protein>
<accession>A0A0W4ZF73</accession>
<keyword evidence="5 6" id="KW-0472">Membrane</keyword>
<dbReference type="VEuPathDB" id="FungiDB:T552_04163"/>
<dbReference type="Proteomes" id="UP000054454">
    <property type="component" value="Unassembled WGS sequence"/>
</dbReference>
<keyword evidence="3 6" id="KW-0812">Transmembrane</keyword>
<feature type="transmembrane region" description="Helical" evidence="6">
    <location>
        <begin position="217"/>
        <end position="235"/>
    </location>
</feature>
<dbReference type="InterPro" id="IPR007248">
    <property type="entry name" value="Mpv17_PMP22"/>
</dbReference>
<evidence type="ECO:0000256" key="5">
    <source>
        <dbReference type="ARBA" id="ARBA00023136"/>
    </source>
</evidence>
<comment type="similarity">
    <text evidence="2 6">Belongs to the peroxisomal membrane protein PXMP2/4 family.</text>
</comment>
<proteinExistence type="inferred from homology"/>
<feature type="transmembrane region" description="Helical" evidence="6">
    <location>
        <begin position="153"/>
        <end position="175"/>
    </location>
</feature>
<name>A0A0W4ZF73_PNEC8</name>
<evidence type="ECO:0000256" key="4">
    <source>
        <dbReference type="ARBA" id="ARBA00022989"/>
    </source>
</evidence>
<evidence type="ECO:0000256" key="6">
    <source>
        <dbReference type="RuleBase" id="RU363053"/>
    </source>
</evidence>
<dbReference type="OrthoDB" id="10267969at2759"/>
<dbReference type="AlphaFoldDB" id="A0A0W4ZF73"/>
<organism evidence="7 8">
    <name type="scientific">Pneumocystis carinii (strain B80)</name>
    <name type="common">Rat pneumocystis pneumonia agent</name>
    <name type="synonym">Pneumocystis carinii f. sp. carinii</name>
    <dbReference type="NCBI Taxonomy" id="1408658"/>
    <lineage>
        <taxon>Eukaryota</taxon>
        <taxon>Fungi</taxon>
        <taxon>Dikarya</taxon>
        <taxon>Ascomycota</taxon>
        <taxon>Taphrinomycotina</taxon>
        <taxon>Pneumocystomycetes</taxon>
        <taxon>Pneumocystaceae</taxon>
        <taxon>Pneumocystis</taxon>
    </lineage>
</organism>
<dbReference type="EMBL" id="LFVZ01000011">
    <property type="protein sequence ID" value="KTW27014.1"/>
    <property type="molecule type" value="Genomic_DNA"/>
</dbReference>
<evidence type="ECO:0000256" key="3">
    <source>
        <dbReference type="ARBA" id="ARBA00022692"/>
    </source>
</evidence>
<dbReference type="PANTHER" id="PTHR11266">
    <property type="entry name" value="PEROXISOMAL MEMBRANE PROTEIN 2, PXMP2 MPV17"/>
    <property type="match status" value="1"/>
</dbReference>
<feature type="transmembrane region" description="Helical" evidence="6">
    <location>
        <begin position="43"/>
        <end position="64"/>
    </location>
</feature>
<comment type="subcellular location">
    <subcellularLocation>
        <location evidence="1">Membrane</location>
        <topology evidence="1">Multi-pass membrane protein</topology>
    </subcellularLocation>
</comment>
<dbReference type="Pfam" id="PF04117">
    <property type="entry name" value="Mpv17_PMP22"/>
    <property type="match status" value="1"/>
</dbReference>
<gene>
    <name evidence="7" type="ORF">T552_04163</name>
</gene>
<keyword evidence="4 6" id="KW-1133">Transmembrane helix</keyword>
<evidence type="ECO:0000256" key="1">
    <source>
        <dbReference type="ARBA" id="ARBA00004141"/>
    </source>
</evidence>
<dbReference type="GO" id="GO:0005739">
    <property type="term" value="C:mitochondrion"/>
    <property type="evidence" value="ECO:0007669"/>
    <property type="project" value="TreeGrafter"/>
</dbReference>
<dbReference type="RefSeq" id="XP_018225205.1">
    <property type="nucleotide sequence ID" value="XM_018372214.1"/>
</dbReference>
<evidence type="ECO:0000313" key="8">
    <source>
        <dbReference type="Proteomes" id="UP000054454"/>
    </source>
</evidence>
<feature type="transmembrane region" description="Helical" evidence="6">
    <location>
        <begin position="113"/>
        <end position="133"/>
    </location>
</feature>